<reference evidence="3 4" key="1">
    <citation type="submission" date="2006-10" db="EMBL/GenBank/DDBJ databases">
        <title>Complete sequence of chromosome of Pelobacter propionicus DSM 2379.</title>
        <authorList>
            <consortium name="US DOE Joint Genome Institute"/>
            <person name="Copeland A."/>
            <person name="Lucas S."/>
            <person name="Lapidus A."/>
            <person name="Barry K."/>
            <person name="Detter J.C."/>
            <person name="Glavina del Rio T."/>
            <person name="Hammon N."/>
            <person name="Israni S."/>
            <person name="Dalin E."/>
            <person name="Tice H."/>
            <person name="Pitluck S."/>
            <person name="Saunders E."/>
            <person name="Brettin T."/>
            <person name="Bruce D."/>
            <person name="Han C."/>
            <person name="Tapia R."/>
            <person name="Schmutz J."/>
            <person name="Larimer F."/>
            <person name="Land M."/>
            <person name="Hauser L."/>
            <person name="Kyrpides N."/>
            <person name="Kim E."/>
            <person name="Lovley D."/>
            <person name="Richardson P."/>
        </authorList>
    </citation>
    <scope>NUCLEOTIDE SEQUENCE [LARGE SCALE GENOMIC DNA]</scope>
    <source>
        <strain evidence="4">DSM 2379 / NBRC 103807 / OttBd1</strain>
    </source>
</reference>
<evidence type="ECO:0000259" key="2">
    <source>
        <dbReference type="Pfam" id="PF07589"/>
    </source>
</evidence>
<dbReference type="NCBIfam" id="TIGR02595">
    <property type="entry name" value="PEP_CTERM"/>
    <property type="match status" value="1"/>
</dbReference>
<keyword evidence="4" id="KW-1185">Reference proteome</keyword>
<feature type="domain" description="Ice-binding protein C-terminal" evidence="2">
    <location>
        <begin position="179"/>
        <end position="202"/>
    </location>
</feature>
<evidence type="ECO:0000313" key="4">
    <source>
        <dbReference type="Proteomes" id="UP000006732"/>
    </source>
</evidence>
<dbReference type="Pfam" id="PF07589">
    <property type="entry name" value="PEP-CTERM"/>
    <property type="match status" value="1"/>
</dbReference>
<dbReference type="RefSeq" id="WP_011735001.1">
    <property type="nucleotide sequence ID" value="NC_008609.1"/>
</dbReference>
<feature type="chain" id="PRO_5002632260" description="Ice-binding protein C-terminal domain-containing protein" evidence="1">
    <location>
        <begin position="24"/>
        <end position="205"/>
    </location>
</feature>
<sequence length="205" mass="22038">MKKTVQTLMTLVAVLALAGAAHAVTFTASSSFSDLSGNDENFKWSVASKTISDFNLNVGQSNTFSYGKFSTNDFPIDNLDGNDNNDSFVSNLFITPPTPNATASGTGEPDAVKSGYWIIWPIWYNDTSTASVDFDNTPIEITFGNGGKYTVAFNDLNGIEDNCNYDLTATLTLVSDSTPVPEPSTMFLLGAGLLGVVGLRRKFNR</sequence>
<name>A1AMX7_PELPD</name>
<dbReference type="KEGG" id="ppd:Ppro_1072"/>
<feature type="signal peptide" evidence="1">
    <location>
        <begin position="1"/>
        <end position="23"/>
    </location>
</feature>
<evidence type="ECO:0000313" key="3">
    <source>
        <dbReference type="EMBL" id="ABK98697.1"/>
    </source>
</evidence>
<proteinExistence type="predicted"/>
<dbReference type="Proteomes" id="UP000006732">
    <property type="component" value="Chromosome"/>
</dbReference>
<keyword evidence="1" id="KW-0732">Signal</keyword>
<accession>A1AMX7</accession>
<evidence type="ECO:0000256" key="1">
    <source>
        <dbReference type="SAM" id="SignalP"/>
    </source>
</evidence>
<dbReference type="EMBL" id="CP000482">
    <property type="protein sequence ID" value="ABK98697.1"/>
    <property type="molecule type" value="Genomic_DNA"/>
</dbReference>
<dbReference type="InterPro" id="IPR013424">
    <property type="entry name" value="Ice-binding_C"/>
</dbReference>
<dbReference type="HOGENOM" id="CLU_1336465_0_0_7"/>
<gene>
    <name evidence="3" type="ordered locus">Ppro_1072</name>
</gene>
<dbReference type="AlphaFoldDB" id="A1AMX7"/>
<protein>
    <recommendedName>
        <fullName evidence="2">Ice-binding protein C-terminal domain-containing protein</fullName>
    </recommendedName>
</protein>
<organism evidence="3 4">
    <name type="scientific">Pelobacter propionicus (strain DSM 2379 / NBRC 103807 / OttBd1)</name>
    <dbReference type="NCBI Taxonomy" id="338966"/>
    <lineage>
        <taxon>Bacteria</taxon>
        <taxon>Pseudomonadati</taxon>
        <taxon>Thermodesulfobacteriota</taxon>
        <taxon>Desulfuromonadia</taxon>
        <taxon>Desulfuromonadales</taxon>
        <taxon>Desulfuromonadaceae</taxon>
        <taxon>Pelobacter</taxon>
    </lineage>
</organism>